<evidence type="ECO:0000313" key="6">
    <source>
        <dbReference type="EMBL" id="KZV91347.1"/>
    </source>
</evidence>
<feature type="region of interest" description="Disordered" evidence="3">
    <location>
        <begin position="431"/>
        <end position="454"/>
    </location>
</feature>
<keyword evidence="2 6" id="KW-0456">Lyase</keyword>
<feature type="chain" id="PRO_5007858445" evidence="4">
    <location>
        <begin position="24"/>
        <end position="484"/>
    </location>
</feature>
<gene>
    <name evidence="6" type="ORF">EXIGLDRAFT_648346</name>
</gene>
<feature type="domain" description="Alginate lyase" evidence="5">
    <location>
        <begin position="77"/>
        <end position="361"/>
    </location>
</feature>
<dbReference type="AlphaFoldDB" id="A0A165H288"/>
<dbReference type="GO" id="GO:0016829">
    <property type="term" value="F:lyase activity"/>
    <property type="evidence" value="ECO:0007669"/>
    <property type="project" value="UniProtKB-KW"/>
</dbReference>
<dbReference type="SUPFAM" id="SSF48230">
    <property type="entry name" value="Chondroitin AC/alginate lyase"/>
    <property type="match status" value="1"/>
</dbReference>
<dbReference type="OrthoDB" id="63533at2759"/>
<evidence type="ECO:0000256" key="4">
    <source>
        <dbReference type="SAM" id="SignalP"/>
    </source>
</evidence>
<feature type="signal peptide" evidence="4">
    <location>
        <begin position="1"/>
        <end position="23"/>
    </location>
</feature>
<evidence type="ECO:0000256" key="3">
    <source>
        <dbReference type="SAM" id="MobiDB-lite"/>
    </source>
</evidence>
<dbReference type="InterPro" id="IPR008929">
    <property type="entry name" value="Chondroitin_lyas"/>
</dbReference>
<dbReference type="Gene3D" id="1.50.10.100">
    <property type="entry name" value="Chondroitin AC/alginate lyase"/>
    <property type="match status" value="1"/>
</dbReference>
<dbReference type="Proteomes" id="UP000077266">
    <property type="component" value="Unassembled WGS sequence"/>
</dbReference>
<protein>
    <submittedName>
        <fullName evidence="6">Chondroitin AC/alginate lyase</fullName>
    </submittedName>
</protein>
<reference evidence="6 7" key="1">
    <citation type="journal article" date="2016" name="Mol. Biol. Evol.">
        <title>Comparative Genomics of Early-Diverging Mushroom-Forming Fungi Provides Insights into the Origins of Lignocellulose Decay Capabilities.</title>
        <authorList>
            <person name="Nagy L.G."/>
            <person name="Riley R."/>
            <person name="Tritt A."/>
            <person name="Adam C."/>
            <person name="Daum C."/>
            <person name="Floudas D."/>
            <person name="Sun H."/>
            <person name="Yadav J.S."/>
            <person name="Pangilinan J."/>
            <person name="Larsson K.H."/>
            <person name="Matsuura K."/>
            <person name="Barry K."/>
            <person name="Labutti K."/>
            <person name="Kuo R."/>
            <person name="Ohm R.A."/>
            <person name="Bhattacharya S.S."/>
            <person name="Shirouzu T."/>
            <person name="Yoshinaga Y."/>
            <person name="Martin F.M."/>
            <person name="Grigoriev I.V."/>
            <person name="Hibbett D.S."/>
        </authorList>
    </citation>
    <scope>NUCLEOTIDE SEQUENCE [LARGE SCALE GENOMIC DNA]</scope>
    <source>
        <strain evidence="6 7">HHB12029</strain>
    </source>
</reference>
<dbReference type="InterPro" id="IPR008397">
    <property type="entry name" value="Alginate_lyase_dom"/>
</dbReference>
<name>A0A165H288_EXIGL</name>
<dbReference type="EMBL" id="KV426029">
    <property type="protein sequence ID" value="KZV91347.1"/>
    <property type="molecule type" value="Genomic_DNA"/>
</dbReference>
<dbReference type="Pfam" id="PF05426">
    <property type="entry name" value="Alginate_lyase"/>
    <property type="match status" value="1"/>
</dbReference>
<proteinExistence type="predicted"/>
<evidence type="ECO:0000259" key="5">
    <source>
        <dbReference type="Pfam" id="PF05426"/>
    </source>
</evidence>
<accession>A0A165H288</accession>
<organism evidence="6 7">
    <name type="scientific">Exidia glandulosa HHB12029</name>
    <dbReference type="NCBI Taxonomy" id="1314781"/>
    <lineage>
        <taxon>Eukaryota</taxon>
        <taxon>Fungi</taxon>
        <taxon>Dikarya</taxon>
        <taxon>Basidiomycota</taxon>
        <taxon>Agaricomycotina</taxon>
        <taxon>Agaricomycetes</taxon>
        <taxon>Auriculariales</taxon>
        <taxon>Exidiaceae</taxon>
        <taxon>Exidia</taxon>
    </lineage>
</organism>
<feature type="compositionally biased region" description="Gly residues" evidence="3">
    <location>
        <begin position="438"/>
        <end position="452"/>
    </location>
</feature>
<sequence>MSLVRKSLIPLLAAVASVSAASASWNTFISYDNEFVAPEIILSKPWTKNNNTLDAAESIVSWADTLGKQGPWSVTFKPFTAPTKDKHDYLSWAPYWWPDCSGVGNKTELTQEEIWVTCPYKDRDGKFVPDVRLVNDTGSFAGLCDAVFYNAIAWQITDNEDYAAKAVEFIRTWYLDDDTYMNPNLNYSQVIRGPGVQVGNHYGVLDMKTTSKILTAILLFRKAPYAGWTAELDGKMVNWSQRFIKWLETHPFGKDEGSTPNNHGTYFYNTMVSHQIIAGNTAEAKRYLDRYFTTQYLAQIDANGEQPLEVIRSRTYHYRAYNLGAMITNGKLGQYIGYDAWNLTTTKGGTIQKALDWAMQFDPATTGEVKSAPAQELYQHVAAVGSVYGDPDGKYAAYLARVSPDYPQSPFYFWNQPLALPKNYLVTGSLPNGSNNTGSGGSQTAGGEGDGTGAAPRAAFGPALTLVGAVLMFQLARIALPQRV</sequence>
<dbReference type="GO" id="GO:0042597">
    <property type="term" value="C:periplasmic space"/>
    <property type="evidence" value="ECO:0007669"/>
    <property type="project" value="InterPro"/>
</dbReference>
<evidence type="ECO:0000256" key="2">
    <source>
        <dbReference type="ARBA" id="ARBA00023239"/>
    </source>
</evidence>
<dbReference type="STRING" id="1314781.A0A165H288"/>
<dbReference type="InParanoid" id="A0A165H288"/>
<keyword evidence="1 4" id="KW-0732">Signal</keyword>
<keyword evidence="7" id="KW-1185">Reference proteome</keyword>
<evidence type="ECO:0000256" key="1">
    <source>
        <dbReference type="ARBA" id="ARBA00022729"/>
    </source>
</evidence>
<evidence type="ECO:0000313" key="7">
    <source>
        <dbReference type="Proteomes" id="UP000077266"/>
    </source>
</evidence>